<evidence type="ECO:0000313" key="10">
    <source>
        <dbReference type="Proteomes" id="UP000262969"/>
    </source>
</evidence>
<sequence length="292" mass="32870">MFFEKYRKKKDGTIRFYDLHSKKIKILCILILLLCFLMFVISIFPAIWVFLASFKDIKEFRKSETILPSHFDFSVFAKTWKDLGFLKFYINSFISVAGSVVCAVIFNGLLAYGLAILRPKGHKIILGLVMWSLLIPATTSVVALFVNINRVGLNQSFIPLWLAFGANAFFVIMFKQFFEGLPSELLEAARLDGCGVLRVFQQIVLPLSKPIIAVIMIFAITSSWSDFLLPYLVLDGSGKETVMVRLFAFRTSNATDVEVLRAVAFSMIPPTVLFIIFQKKITEGATMGAIKG</sequence>
<dbReference type="CDD" id="cd06261">
    <property type="entry name" value="TM_PBP2"/>
    <property type="match status" value="1"/>
</dbReference>
<feature type="transmembrane region" description="Helical" evidence="7">
    <location>
        <begin position="124"/>
        <end position="146"/>
    </location>
</feature>
<dbReference type="InterPro" id="IPR000515">
    <property type="entry name" value="MetI-like"/>
</dbReference>
<evidence type="ECO:0000313" key="9">
    <source>
        <dbReference type="EMBL" id="HCL01374.1"/>
    </source>
</evidence>
<keyword evidence="6 7" id="KW-0472">Membrane</keyword>
<keyword evidence="3" id="KW-1003">Cell membrane</keyword>
<dbReference type="PANTHER" id="PTHR43744:SF6">
    <property type="entry name" value="ABC TRANSPORTER PERMEASE PROTEIN YESQ-RELATED"/>
    <property type="match status" value="1"/>
</dbReference>
<dbReference type="SUPFAM" id="SSF161098">
    <property type="entry name" value="MetI-like"/>
    <property type="match status" value="1"/>
</dbReference>
<dbReference type="EMBL" id="DPVV01000109">
    <property type="protein sequence ID" value="HCL01374.1"/>
    <property type="molecule type" value="Genomic_DNA"/>
</dbReference>
<evidence type="ECO:0000256" key="5">
    <source>
        <dbReference type="ARBA" id="ARBA00022989"/>
    </source>
</evidence>
<dbReference type="Proteomes" id="UP000262969">
    <property type="component" value="Unassembled WGS sequence"/>
</dbReference>
<evidence type="ECO:0000256" key="2">
    <source>
        <dbReference type="ARBA" id="ARBA00022448"/>
    </source>
</evidence>
<dbReference type="InterPro" id="IPR035906">
    <property type="entry name" value="MetI-like_sf"/>
</dbReference>
<dbReference type="PANTHER" id="PTHR43744">
    <property type="entry name" value="ABC TRANSPORTER PERMEASE PROTEIN MG189-RELATED-RELATED"/>
    <property type="match status" value="1"/>
</dbReference>
<feature type="transmembrane region" description="Helical" evidence="7">
    <location>
        <begin position="158"/>
        <end position="178"/>
    </location>
</feature>
<evidence type="ECO:0000256" key="3">
    <source>
        <dbReference type="ARBA" id="ARBA00022475"/>
    </source>
</evidence>
<dbReference type="AlphaFoldDB" id="A0A3D2X397"/>
<gene>
    <name evidence="9" type="ORF">DHW61_03000</name>
</gene>
<dbReference type="Gene3D" id="1.10.3720.10">
    <property type="entry name" value="MetI-like"/>
    <property type="match status" value="1"/>
</dbReference>
<evidence type="ECO:0000256" key="1">
    <source>
        <dbReference type="ARBA" id="ARBA00004651"/>
    </source>
</evidence>
<feature type="transmembrane region" description="Helical" evidence="7">
    <location>
        <begin position="88"/>
        <end position="112"/>
    </location>
</feature>
<feature type="transmembrane region" description="Helical" evidence="7">
    <location>
        <begin position="259"/>
        <end position="277"/>
    </location>
</feature>
<keyword evidence="2 7" id="KW-0813">Transport</keyword>
<name>A0A3D2X397_9FIRM</name>
<evidence type="ECO:0000256" key="7">
    <source>
        <dbReference type="RuleBase" id="RU363032"/>
    </source>
</evidence>
<organism evidence="9 10">
    <name type="scientific">Lachnoclostridium phytofermentans</name>
    <dbReference type="NCBI Taxonomy" id="66219"/>
    <lineage>
        <taxon>Bacteria</taxon>
        <taxon>Bacillati</taxon>
        <taxon>Bacillota</taxon>
        <taxon>Clostridia</taxon>
        <taxon>Lachnospirales</taxon>
        <taxon>Lachnospiraceae</taxon>
    </lineage>
</organism>
<dbReference type="GO" id="GO:0055085">
    <property type="term" value="P:transmembrane transport"/>
    <property type="evidence" value="ECO:0007669"/>
    <property type="project" value="InterPro"/>
</dbReference>
<reference evidence="9 10" key="1">
    <citation type="journal article" date="2018" name="Nat. Biotechnol.">
        <title>A standardized bacterial taxonomy based on genome phylogeny substantially revises the tree of life.</title>
        <authorList>
            <person name="Parks D.H."/>
            <person name="Chuvochina M."/>
            <person name="Waite D.W."/>
            <person name="Rinke C."/>
            <person name="Skarshewski A."/>
            <person name="Chaumeil P.A."/>
            <person name="Hugenholtz P."/>
        </authorList>
    </citation>
    <scope>NUCLEOTIDE SEQUENCE [LARGE SCALE GENOMIC DNA]</scope>
    <source>
        <strain evidence="9">UBA11728</strain>
    </source>
</reference>
<keyword evidence="5 7" id="KW-1133">Transmembrane helix</keyword>
<protein>
    <submittedName>
        <fullName evidence="9">Carbohydrate ABC transporter permease</fullName>
    </submittedName>
</protein>
<keyword evidence="4 7" id="KW-0812">Transmembrane</keyword>
<feature type="domain" description="ABC transmembrane type-1" evidence="8">
    <location>
        <begin position="89"/>
        <end position="278"/>
    </location>
</feature>
<dbReference type="PROSITE" id="PS50928">
    <property type="entry name" value="ABC_TM1"/>
    <property type="match status" value="1"/>
</dbReference>
<dbReference type="Pfam" id="PF00528">
    <property type="entry name" value="BPD_transp_1"/>
    <property type="match status" value="1"/>
</dbReference>
<feature type="transmembrane region" description="Helical" evidence="7">
    <location>
        <begin position="26"/>
        <end position="51"/>
    </location>
</feature>
<proteinExistence type="inferred from homology"/>
<evidence type="ECO:0000256" key="6">
    <source>
        <dbReference type="ARBA" id="ARBA00023136"/>
    </source>
</evidence>
<comment type="subcellular location">
    <subcellularLocation>
        <location evidence="1 7">Cell membrane</location>
        <topology evidence="1 7">Multi-pass membrane protein</topology>
    </subcellularLocation>
</comment>
<dbReference type="GO" id="GO:0005886">
    <property type="term" value="C:plasma membrane"/>
    <property type="evidence" value="ECO:0007669"/>
    <property type="project" value="UniProtKB-SubCell"/>
</dbReference>
<accession>A0A3D2X397</accession>
<comment type="caution">
    <text evidence="9">The sequence shown here is derived from an EMBL/GenBank/DDBJ whole genome shotgun (WGS) entry which is preliminary data.</text>
</comment>
<comment type="similarity">
    <text evidence="7">Belongs to the binding-protein-dependent transport system permease family.</text>
</comment>
<evidence type="ECO:0000259" key="8">
    <source>
        <dbReference type="PROSITE" id="PS50928"/>
    </source>
</evidence>
<evidence type="ECO:0000256" key="4">
    <source>
        <dbReference type="ARBA" id="ARBA00022692"/>
    </source>
</evidence>